<keyword evidence="2" id="KW-1185">Reference proteome</keyword>
<reference evidence="1 2" key="1">
    <citation type="submission" date="2020-02" db="EMBL/GenBank/DDBJ databases">
        <authorList>
            <person name="Ma Q."/>
            <person name="Huang Y."/>
            <person name="Song X."/>
            <person name="Pei D."/>
        </authorList>
    </citation>
    <scope>NUCLEOTIDE SEQUENCE [LARGE SCALE GENOMIC DNA]</scope>
    <source>
        <strain evidence="1">Sxm20200214</strain>
        <tissue evidence="1">Leaf</tissue>
    </source>
</reference>
<protein>
    <submittedName>
        <fullName evidence="1">Uncharacterized protein</fullName>
    </submittedName>
</protein>
<evidence type="ECO:0000313" key="1">
    <source>
        <dbReference type="EMBL" id="KAG2280704.1"/>
    </source>
</evidence>
<proteinExistence type="predicted"/>
<evidence type="ECO:0000313" key="2">
    <source>
        <dbReference type="Proteomes" id="UP000886595"/>
    </source>
</evidence>
<dbReference type="AlphaFoldDB" id="A0A8X7R8W0"/>
<organism evidence="1 2">
    <name type="scientific">Brassica carinata</name>
    <name type="common">Ethiopian mustard</name>
    <name type="synonym">Abyssinian cabbage</name>
    <dbReference type="NCBI Taxonomy" id="52824"/>
    <lineage>
        <taxon>Eukaryota</taxon>
        <taxon>Viridiplantae</taxon>
        <taxon>Streptophyta</taxon>
        <taxon>Embryophyta</taxon>
        <taxon>Tracheophyta</taxon>
        <taxon>Spermatophyta</taxon>
        <taxon>Magnoliopsida</taxon>
        <taxon>eudicotyledons</taxon>
        <taxon>Gunneridae</taxon>
        <taxon>Pentapetalae</taxon>
        <taxon>rosids</taxon>
        <taxon>malvids</taxon>
        <taxon>Brassicales</taxon>
        <taxon>Brassicaceae</taxon>
        <taxon>Brassiceae</taxon>
        <taxon>Brassica</taxon>
    </lineage>
</organism>
<dbReference type="OrthoDB" id="1040195at2759"/>
<name>A0A8X7R8W0_BRACI</name>
<sequence>MELFGMDELGLPSRLFETEFEPTGKRRVKNYFNFCWIEVIKSALKDENLAMLNASQFGQVTNGRFRMPSRLFEAGFEPSVELCI</sequence>
<gene>
    <name evidence="1" type="ORF">Bca52824_051924</name>
</gene>
<accession>A0A8X7R8W0</accession>
<comment type="caution">
    <text evidence="1">The sequence shown here is derived from an EMBL/GenBank/DDBJ whole genome shotgun (WGS) entry which is preliminary data.</text>
</comment>
<dbReference type="Proteomes" id="UP000886595">
    <property type="component" value="Unassembled WGS sequence"/>
</dbReference>
<dbReference type="EMBL" id="JAAMPC010000011">
    <property type="protein sequence ID" value="KAG2280704.1"/>
    <property type="molecule type" value="Genomic_DNA"/>
</dbReference>